<reference evidence="4 5" key="1">
    <citation type="submission" date="2019-02" db="EMBL/GenBank/DDBJ databases">
        <title>Draft Genome Sequences of Six Type Strains of the Genus Massilia.</title>
        <authorList>
            <person name="Miess H."/>
            <person name="Frediansyhah A."/>
            <person name="Gross H."/>
        </authorList>
    </citation>
    <scope>NUCLEOTIDE SEQUENCE [LARGE SCALE GENOMIC DNA]</scope>
    <source>
        <strain evidence="4 5">DSM 17473</strain>
    </source>
</reference>
<gene>
    <name evidence="4" type="ORF">EWM63_04970</name>
</gene>
<evidence type="ECO:0000259" key="2">
    <source>
        <dbReference type="Pfam" id="PF00963"/>
    </source>
</evidence>
<dbReference type="KEGG" id="plue:EWM63_04970"/>
<dbReference type="OrthoDB" id="8904568at2"/>
<feature type="domain" description="Cohesin" evidence="2">
    <location>
        <begin position="68"/>
        <end position="193"/>
    </location>
</feature>
<sequence length="224" mass="23174">MAARLRPGPEHVPDRPGFPAGITDHCPRAKRRNKMNGWKKYLGAALLSAASIQAYAATLTPVATPNMATVGQVIELDVELTDVTDLYTYQFSLSFDPTVLQISSVVLGDIFSGYPTGPAVSGYLDNAAGTLSYVAHSLVGASLPGVSGNGSLATITFQAVGAGNSALTLSDVLLIDSGELDIATTIATGSIQVSAVPEPSTYLMLGVGLVGVAVLRRRQLAARS</sequence>
<dbReference type="InterPro" id="IPR008965">
    <property type="entry name" value="CBM2/CBM3_carb-bd_dom_sf"/>
</dbReference>
<accession>A0A4P6KW66</accession>
<feature type="domain" description="Ice-binding protein C-terminal" evidence="3">
    <location>
        <begin position="195"/>
        <end position="218"/>
    </location>
</feature>
<dbReference type="SUPFAM" id="SSF49384">
    <property type="entry name" value="Carbohydrate-binding domain"/>
    <property type="match status" value="1"/>
</dbReference>
<dbReference type="EMBL" id="CP035913">
    <property type="protein sequence ID" value="QBE62408.1"/>
    <property type="molecule type" value="Genomic_DNA"/>
</dbReference>
<dbReference type="InterPro" id="IPR013424">
    <property type="entry name" value="Ice-binding_C"/>
</dbReference>
<protein>
    <submittedName>
        <fullName evidence="4">PEP-CTERM sorting domain-containing protein</fullName>
    </submittedName>
</protein>
<evidence type="ECO:0000313" key="4">
    <source>
        <dbReference type="EMBL" id="QBE62408.1"/>
    </source>
</evidence>
<dbReference type="Gene3D" id="2.60.40.680">
    <property type="match status" value="1"/>
</dbReference>
<organism evidence="4 5">
    <name type="scientific">Pseudoduganella lutea</name>
    <dbReference type="NCBI Taxonomy" id="321985"/>
    <lineage>
        <taxon>Bacteria</taxon>
        <taxon>Pseudomonadati</taxon>
        <taxon>Pseudomonadota</taxon>
        <taxon>Betaproteobacteria</taxon>
        <taxon>Burkholderiales</taxon>
        <taxon>Oxalobacteraceae</taxon>
        <taxon>Telluria group</taxon>
        <taxon>Pseudoduganella</taxon>
    </lineage>
</organism>
<dbReference type="AlphaFoldDB" id="A0A4P6KW66"/>
<name>A0A4P6KW66_9BURK</name>
<evidence type="ECO:0000313" key="5">
    <source>
        <dbReference type="Proteomes" id="UP000290637"/>
    </source>
</evidence>
<dbReference type="Pfam" id="PF07589">
    <property type="entry name" value="PEP-CTERM"/>
    <property type="match status" value="1"/>
</dbReference>
<evidence type="ECO:0000256" key="1">
    <source>
        <dbReference type="SAM" id="MobiDB-lite"/>
    </source>
</evidence>
<dbReference type="NCBIfam" id="TIGR02595">
    <property type="entry name" value="PEP_CTERM"/>
    <property type="match status" value="1"/>
</dbReference>
<dbReference type="Proteomes" id="UP000290637">
    <property type="component" value="Chromosome"/>
</dbReference>
<proteinExistence type="predicted"/>
<dbReference type="Pfam" id="PF00963">
    <property type="entry name" value="Cohesin"/>
    <property type="match status" value="1"/>
</dbReference>
<dbReference type="GO" id="GO:0030246">
    <property type="term" value="F:carbohydrate binding"/>
    <property type="evidence" value="ECO:0007669"/>
    <property type="project" value="InterPro"/>
</dbReference>
<keyword evidence="5" id="KW-1185">Reference proteome</keyword>
<evidence type="ECO:0000259" key="3">
    <source>
        <dbReference type="Pfam" id="PF07589"/>
    </source>
</evidence>
<dbReference type="InterPro" id="IPR002102">
    <property type="entry name" value="Cohesin_dom"/>
</dbReference>
<dbReference type="GO" id="GO:0000272">
    <property type="term" value="P:polysaccharide catabolic process"/>
    <property type="evidence" value="ECO:0007669"/>
    <property type="project" value="InterPro"/>
</dbReference>
<dbReference type="CDD" id="cd08547">
    <property type="entry name" value="Type_II_cohesin"/>
    <property type="match status" value="1"/>
</dbReference>
<feature type="region of interest" description="Disordered" evidence="1">
    <location>
        <begin position="1"/>
        <end position="26"/>
    </location>
</feature>